<proteinExistence type="predicted"/>
<evidence type="ECO:0000313" key="3">
    <source>
        <dbReference type="Proteomes" id="UP000596742"/>
    </source>
</evidence>
<evidence type="ECO:0000313" key="2">
    <source>
        <dbReference type="EMBL" id="VDI35006.1"/>
    </source>
</evidence>
<feature type="chain" id="PRO_5032592592" evidence="1">
    <location>
        <begin position="22"/>
        <end position="166"/>
    </location>
</feature>
<dbReference type="EMBL" id="UYJE01005194">
    <property type="protein sequence ID" value="VDI35006.1"/>
    <property type="molecule type" value="Genomic_DNA"/>
</dbReference>
<dbReference type="OrthoDB" id="10618456at2759"/>
<comment type="caution">
    <text evidence="2">The sequence shown here is derived from an EMBL/GenBank/DDBJ whole genome shotgun (WGS) entry which is preliminary data.</text>
</comment>
<feature type="signal peptide" evidence="1">
    <location>
        <begin position="1"/>
        <end position="21"/>
    </location>
</feature>
<keyword evidence="3" id="KW-1185">Reference proteome</keyword>
<dbReference type="Proteomes" id="UP000596742">
    <property type="component" value="Unassembled WGS sequence"/>
</dbReference>
<keyword evidence="1" id="KW-0732">Signal</keyword>
<name>A0A8B6EL02_MYTGA</name>
<dbReference type="AlphaFoldDB" id="A0A8B6EL02"/>
<accession>A0A8B6EL02</accession>
<evidence type="ECO:0000256" key="1">
    <source>
        <dbReference type="SAM" id="SignalP"/>
    </source>
</evidence>
<organism evidence="2 3">
    <name type="scientific">Mytilus galloprovincialis</name>
    <name type="common">Mediterranean mussel</name>
    <dbReference type="NCBI Taxonomy" id="29158"/>
    <lineage>
        <taxon>Eukaryota</taxon>
        <taxon>Metazoa</taxon>
        <taxon>Spiralia</taxon>
        <taxon>Lophotrochozoa</taxon>
        <taxon>Mollusca</taxon>
        <taxon>Bivalvia</taxon>
        <taxon>Autobranchia</taxon>
        <taxon>Pteriomorphia</taxon>
        <taxon>Mytilida</taxon>
        <taxon>Mytiloidea</taxon>
        <taxon>Mytilidae</taxon>
        <taxon>Mytilinae</taxon>
        <taxon>Mytilus</taxon>
    </lineage>
</organism>
<sequence length="166" mass="19530">MRIIKPFLLFIMVTWVTFCESKKHNKGSFHLDVKDSLENVDPKKQNAMIWEKENITESLFTLEKERSQIECTENGTIKVELTMTVLVKDNPSNVLLCVNHLNQEKQRTEQECQQFKYLKSQAGYVTSIQLNCIYNVIEGDKIHVTVVGTDMINRYRVFNRLLMYYI</sequence>
<reference evidence="2" key="1">
    <citation type="submission" date="2018-11" db="EMBL/GenBank/DDBJ databases">
        <authorList>
            <person name="Alioto T."/>
            <person name="Alioto T."/>
        </authorList>
    </citation>
    <scope>NUCLEOTIDE SEQUENCE</scope>
</reference>
<gene>
    <name evidence="2" type="ORF">MGAL_10B023351</name>
</gene>
<protein>
    <submittedName>
        <fullName evidence="2">Uncharacterized protein</fullName>
    </submittedName>
</protein>